<feature type="region of interest" description="Disordered" evidence="5">
    <location>
        <begin position="451"/>
        <end position="470"/>
    </location>
</feature>
<dbReference type="InterPro" id="IPR020846">
    <property type="entry name" value="MFS_dom"/>
</dbReference>
<feature type="transmembrane region" description="Helical" evidence="6">
    <location>
        <begin position="86"/>
        <end position="107"/>
    </location>
</feature>
<feature type="transmembrane region" description="Helical" evidence="6">
    <location>
        <begin position="114"/>
        <end position="134"/>
    </location>
</feature>
<keyword evidence="9" id="KW-1185">Reference proteome</keyword>
<evidence type="ECO:0000259" key="7">
    <source>
        <dbReference type="PROSITE" id="PS50850"/>
    </source>
</evidence>
<feature type="transmembrane region" description="Helical" evidence="6">
    <location>
        <begin position="51"/>
        <end position="74"/>
    </location>
</feature>
<dbReference type="Gene3D" id="1.20.1250.20">
    <property type="entry name" value="MFS general substrate transporter like domains"/>
    <property type="match status" value="1"/>
</dbReference>
<evidence type="ECO:0000256" key="5">
    <source>
        <dbReference type="SAM" id="MobiDB-lite"/>
    </source>
</evidence>
<evidence type="ECO:0000256" key="1">
    <source>
        <dbReference type="ARBA" id="ARBA00004651"/>
    </source>
</evidence>
<dbReference type="AlphaFoldDB" id="A0A6I2FDH8"/>
<name>A0A6I2FDH8_9MICO</name>
<feature type="transmembrane region" description="Helical" evidence="6">
    <location>
        <begin position="267"/>
        <end position="286"/>
    </location>
</feature>
<evidence type="ECO:0000256" key="2">
    <source>
        <dbReference type="ARBA" id="ARBA00022692"/>
    </source>
</evidence>
<feature type="transmembrane region" description="Helical" evidence="6">
    <location>
        <begin position="186"/>
        <end position="207"/>
    </location>
</feature>
<feature type="transmembrane region" description="Helical" evidence="6">
    <location>
        <begin position="333"/>
        <end position="351"/>
    </location>
</feature>
<keyword evidence="2 6" id="KW-0812">Transmembrane</keyword>
<protein>
    <submittedName>
        <fullName evidence="8">MFS transporter</fullName>
    </submittedName>
</protein>
<gene>
    <name evidence="8" type="ORF">GE115_04590</name>
</gene>
<comment type="subcellular location">
    <subcellularLocation>
        <location evidence="1">Cell membrane</location>
        <topology evidence="1">Multi-pass membrane protein</topology>
    </subcellularLocation>
</comment>
<feature type="transmembrane region" description="Helical" evidence="6">
    <location>
        <begin position="298"/>
        <end position="321"/>
    </location>
</feature>
<comment type="caution">
    <text evidence="8">The sequence shown here is derived from an EMBL/GenBank/DDBJ whole genome shotgun (WGS) entry which is preliminary data.</text>
</comment>
<dbReference type="PANTHER" id="PTHR23530:SF1">
    <property type="entry name" value="PERMEASE, MAJOR FACILITATOR SUPERFAMILY-RELATED"/>
    <property type="match status" value="1"/>
</dbReference>
<dbReference type="InterPro" id="IPR036259">
    <property type="entry name" value="MFS_trans_sf"/>
</dbReference>
<evidence type="ECO:0000313" key="8">
    <source>
        <dbReference type="EMBL" id="MRG59148.1"/>
    </source>
</evidence>
<organism evidence="8 9">
    <name type="scientific">Agromyces agglutinans</name>
    <dbReference type="NCBI Taxonomy" id="2662258"/>
    <lineage>
        <taxon>Bacteria</taxon>
        <taxon>Bacillati</taxon>
        <taxon>Actinomycetota</taxon>
        <taxon>Actinomycetes</taxon>
        <taxon>Micrococcales</taxon>
        <taxon>Microbacteriaceae</taxon>
        <taxon>Agromyces</taxon>
    </lineage>
</organism>
<evidence type="ECO:0000256" key="4">
    <source>
        <dbReference type="ARBA" id="ARBA00023136"/>
    </source>
</evidence>
<dbReference type="GO" id="GO:0022857">
    <property type="term" value="F:transmembrane transporter activity"/>
    <property type="evidence" value="ECO:0007669"/>
    <property type="project" value="InterPro"/>
</dbReference>
<dbReference type="PANTHER" id="PTHR23530">
    <property type="entry name" value="TRANSPORT PROTEIN-RELATED"/>
    <property type="match status" value="1"/>
</dbReference>
<dbReference type="InterPro" id="IPR011701">
    <property type="entry name" value="MFS"/>
</dbReference>
<keyword evidence="4 6" id="KW-0472">Membrane</keyword>
<evidence type="ECO:0000256" key="3">
    <source>
        <dbReference type="ARBA" id="ARBA00022989"/>
    </source>
</evidence>
<evidence type="ECO:0000256" key="6">
    <source>
        <dbReference type="SAM" id="Phobius"/>
    </source>
</evidence>
<feature type="domain" description="Major facilitator superfamily (MFS) profile" evidence="7">
    <location>
        <begin position="47"/>
        <end position="446"/>
    </location>
</feature>
<accession>A0A6I2FDH8</accession>
<keyword evidence="3 6" id="KW-1133">Transmembrane helix</keyword>
<sequence>MPGDYCGSGASVAVACRREEHGPGGGRVPENADAATGAGAGVNRGARRVQAVYFTLLTGNTLAASFIWGVNTLFLLDAGLSNLEAFAANAFFSLGMLIFEVPTGVVADTLGRRVSYLLGTVTLAATTVLYYLLWVVEGPFWAWAVVSVLLGLGFTFFSGAVEAWLVDALTATGYRGDLERVFGRGLAVSGAAMFVGSLAGGALAQLTNLGVPFLVRAGILVVMFVVAALVMRDLGFTPEGRAHPIRATKEVVRASLKYGLGVRSVRYVMFASFFTSGVGFYVFYALQPYLVELWGDAGAYSIAGLAAAILSGSQVIGGWMAPWVRNRFRKRTTTIILSLVVSTGVLVALGLTRSFWVALVLLVVWGLVDAAAGPVQQAYLNDMIPSRQRATVLSFDSLLGSSGGAVIQPVLGRSADLWGYPGSLVLSGAFQVLAVPFLWLSRRQQAPADVSAGGALDAPTDAAVPDGPLP</sequence>
<dbReference type="Pfam" id="PF07690">
    <property type="entry name" value="MFS_1"/>
    <property type="match status" value="1"/>
</dbReference>
<dbReference type="GO" id="GO:0005886">
    <property type="term" value="C:plasma membrane"/>
    <property type="evidence" value="ECO:0007669"/>
    <property type="project" value="UniProtKB-SubCell"/>
</dbReference>
<dbReference type="SUPFAM" id="SSF103473">
    <property type="entry name" value="MFS general substrate transporter"/>
    <property type="match status" value="1"/>
</dbReference>
<reference evidence="8 9" key="1">
    <citation type="submission" date="2019-10" db="EMBL/GenBank/DDBJ databases">
        <authorList>
            <person name="Nie G."/>
            <person name="Ming H."/>
            <person name="Yi B."/>
        </authorList>
    </citation>
    <scope>NUCLEOTIDE SEQUENCE [LARGE SCALE GENOMIC DNA]</scope>
    <source>
        <strain evidence="8 9">CFH 90414</strain>
    </source>
</reference>
<evidence type="ECO:0000313" key="9">
    <source>
        <dbReference type="Proteomes" id="UP000431080"/>
    </source>
</evidence>
<dbReference type="InterPro" id="IPR053160">
    <property type="entry name" value="MFS_DHA3_Transporter"/>
</dbReference>
<feature type="transmembrane region" description="Helical" evidence="6">
    <location>
        <begin position="417"/>
        <end position="440"/>
    </location>
</feature>
<dbReference type="EMBL" id="WJIF01000002">
    <property type="protein sequence ID" value="MRG59148.1"/>
    <property type="molecule type" value="Genomic_DNA"/>
</dbReference>
<feature type="transmembrane region" description="Helical" evidence="6">
    <location>
        <begin position="213"/>
        <end position="231"/>
    </location>
</feature>
<dbReference type="PROSITE" id="PS50850">
    <property type="entry name" value="MFS"/>
    <property type="match status" value="1"/>
</dbReference>
<dbReference type="Proteomes" id="UP000431080">
    <property type="component" value="Unassembled WGS sequence"/>
</dbReference>
<feature type="transmembrane region" description="Helical" evidence="6">
    <location>
        <begin position="140"/>
        <end position="165"/>
    </location>
</feature>
<proteinExistence type="predicted"/>